<evidence type="ECO:0000313" key="1">
    <source>
        <dbReference type="EMBL" id="MRJ46785.1"/>
    </source>
</evidence>
<gene>
    <name evidence="1" type="ORF">GF867_04265</name>
</gene>
<dbReference type="AlphaFoldDB" id="A0A844CGE2"/>
<dbReference type="Proteomes" id="UP000440066">
    <property type="component" value="Unassembled WGS sequence"/>
</dbReference>
<sequence length="119" mass="13856">MWWFFVVMGLLMLYPKLDDIIDAFKSSDPGYQKKKQLEEREQLAQQLDLARRLEELKGQVCQLESSQFYLMSLPTKVQATIQLVDQGWVEFTVDKKKSDTYIVKVEAISMVARMLSETA</sequence>
<evidence type="ECO:0000313" key="2">
    <source>
        <dbReference type="Proteomes" id="UP000440066"/>
    </source>
</evidence>
<protein>
    <submittedName>
        <fullName evidence="1">Uncharacterized protein</fullName>
    </submittedName>
</protein>
<accession>A0A844CGE2</accession>
<proteinExistence type="predicted"/>
<reference evidence="1 2" key="1">
    <citation type="submission" date="2019-11" db="EMBL/GenBank/DDBJ databases">
        <title>Characterisation of Fundicoccus ignavus gen. nov. sp. nov., a novel genus of the family Aerococcaceae from bulk tank milk.</title>
        <authorList>
            <person name="Siebert A."/>
            <person name="Huptas C."/>
            <person name="Wenning M."/>
            <person name="Scherer S."/>
            <person name="Doll E.V."/>
        </authorList>
    </citation>
    <scope>NUCLEOTIDE SEQUENCE [LARGE SCALE GENOMIC DNA]</scope>
    <source>
        <strain evidence="1 2">DSM 109652</strain>
    </source>
</reference>
<dbReference type="RefSeq" id="WP_153831880.1">
    <property type="nucleotide sequence ID" value="NZ_WJQT01000004.1"/>
</dbReference>
<organism evidence="1 2">
    <name type="scientific">Fundicoccus ignavus</name>
    <dbReference type="NCBI Taxonomy" id="2664442"/>
    <lineage>
        <taxon>Bacteria</taxon>
        <taxon>Bacillati</taxon>
        <taxon>Bacillota</taxon>
        <taxon>Bacilli</taxon>
        <taxon>Lactobacillales</taxon>
        <taxon>Aerococcaceae</taxon>
        <taxon>Fundicoccus</taxon>
    </lineage>
</organism>
<comment type="caution">
    <text evidence="1">The sequence shown here is derived from an EMBL/GenBank/DDBJ whole genome shotgun (WGS) entry which is preliminary data.</text>
</comment>
<name>A0A844CGE2_9LACT</name>
<dbReference type="EMBL" id="WJQT01000004">
    <property type="protein sequence ID" value="MRJ46785.1"/>
    <property type="molecule type" value="Genomic_DNA"/>
</dbReference>